<feature type="compositionally biased region" description="Low complexity" evidence="1">
    <location>
        <begin position="443"/>
        <end position="491"/>
    </location>
</feature>
<dbReference type="Proteomes" id="UP001222325">
    <property type="component" value="Unassembled WGS sequence"/>
</dbReference>
<protein>
    <submittedName>
        <fullName evidence="2">Gti1/Pac2 family-domain-containing protein</fullName>
    </submittedName>
</protein>
<sequence length="503" mass="54715">MSASQPQPTDIPPFYGLVETTMNALRLIHAARQGVIPRITRRLNDAERRSMIKSGAVFVFSVEESGIKRWTDGLLWSPSRIVGNFLVYREINERTNSRGSHKKLYPTDEPSRAMSVRPNSLAQLHTALTAIAALQASDQGTFKPNGLIKKARSTTITVTIEGSDLHLISYYTSADQHSGKLKRPTSRPDIMGLSMDPRLFRSTNFRVPPKVEKAPDGTSRLVESDETTDAVECKIEDETYSVSISPTSWGSDSSNQGSPVENPFGGSALYPVASQNTSLYGSRASHSDRWSVPTPAYRPDGWSAHSSHSSHHYPSSRRETGHSESWNLSSARWQGETYQPSSPPASSVYVDRSRTRSSNPYPTPLQIPSHRRDSEASAVPTSRYAGSHQSGESREGASRLPWLLAGDSDGTKDGRNHHSGSSVTAQSQPGMYSSQGYHRPMTSHSSYSSGWSSNSSSSLGMAASQTSFSSPSSLHSYGSSYAPSSGGMSSPEEYSNADDYGDS</sequence>
<accession>A0AAD6XJE5</accession>
<evidence type="ECO:0000313" key="3">
    <source>
        <dbReference type="Proteomes" id="UP001222325"/>
    </source>
</evidence>
<keyword evidence="3" id="KW-1185">Reference proteome</keyword>
<gene>
    <name evidence="2" type="ORF">B0H15DRAFT_785423</name>
</gene>
<dbReference type="GO" id="GO:0003677">
    <property type="term" value="F:DNA binding"/>
    <property type="evidence" value="ECO:0007669"/>
    <property type="project" value="TreeGrafter"/>
</dbReference>
<feature type="compositionally biased region" description="Polar residues" evidence="1">
    <location>
        <begin position="323"/>
        <end position="340"/>
    </location>
</feature>
<dbReference type="PANTHER" id="PTHR28027:SF2">
    <property type="entry name" value="TRANSCRIPTIONAL REGULATOR MIT1"/>
    <property type="match status" value="1"/>
</dbReference>
<feature type="region of interest" description="Disordered" evidence="1">
    <location>
        <begin position="300"/>
        <end position="503"/>
    </location>
</feature>
<organism evidence="2 3">
    <name type="scientific">Mycena belliarum</name>
    <dbReference type="NCBI Taxonomy" id="1033014"/>
    <lineage>
        <taxon>Eukaryota</taxon>
        <taxon>Fungi</taxon>
        <taxon>Dikarya</taxon>
        <taxon>Basidiomycota</taxon>
        <taxon>Agaricomycotina</taxon>
        <taxon>Agaricomycetes</taxon>
        <taxon>Agaricomycetidae</taxon>
        <taxon>Agaricales</taxon>
        <taxon>Marasmiineae</taxon>
        <taxon>Mycenaceae</taxon>
        <taxon>Mycena</taxon>
    </lineage>
</organism>
<reference evidence="2" key="1">
    <citation type="submission" date="2023-03" db="EMBL/GenBank/DDBJ databases">
        <title>Massive genome expansion in bonnet fungi (Mycena s.s.) driven by repeated elements and novel gene families across ecological guilds.</title>
        <authorList>
            <consortium name="Lawrence Berkeley National Laboratory"/>
            <person name="Harder C.B."/>
            <person name="Miyauchi S."/>
            <person name="Viragh M."/>
            <person name="Kuo A."/>
            <person name="Thoen E."/>
            <person name="Andreopoulos B."/>
            <person name="Lu D."/>
            <person name="Skrede I."/>
            <person name="Drula E."/>
            <person name="Henrissat B."/>
            <person name="Morin E."/>
            <person name="Kohler A."/>
            <person name="Barry K."/>
            <person name="LaButti K."/>
            <person name="Morin E."/>
            <person name="Salamov A."/>
            <person name="Lipzen A."/>
            <person name="Mereny Z."/>
            <person name="Hegedus B."/>
            <person name="Baldrian P."/>
            <person name="Stursova M."/>
            <person name="Weitz H."/>
            <person name="Taylor A."/>
            <person name="Grigoriev I.V."/>
            <person name="Nagy L.G."/>
            <person name="Martin F."/>
            <person name="Kauserud H."/>
        </authorList>
    </citation>
    <scope>NUCLEOTIDE SEQUENCE</scope>
    <source>
        <strain evidence="2">CBHHK173m</strain>
    </source>
</reference>
<dbReference type="PANTHER" id="PTHR28027">
    <property type="entry name" value="TRANSCRIPTIONAL REGULATOR MIT1"/>
    <property type="match status" value="1"/>
</dbReference>
<feature type="compositionally biased region" description="Polar residues" evidence="1">
    <location>
        <begin position="419"/>
        <end position="436"/>
    </location>
</feature>
<name>A0AAD6XJE5_9AGAR</name>
<dbReference type="Pfam" id="PF09729">
    <property type="entry name" value="Gti1_Pac2"/>
    <property type="match status" value="1"/>
</dbReference>
<dbReference type="AlphaFoldDB" id="A0AAD6XJE5"/>
<dbReference type="EMBL" id="JARJCN010000043">
    <property type="protein sequence ID" value="KAJ7082850.1"/>
    <property type="molecule type" value="Genomic_DNA"/>
</dbReference>
<evidence type="ECO:0000256" key="1">
    <source>
        <dbReference type="SAM" id="MobiDB-lite"/>
    </source>
</evidence>
<proteinExistence type="predicted"/>
<feature type="compositionally biased region" description="Polar residues" evidence="1">
    <location>
        <begin position="240"/>
        <end position="259"/>
    </location>
</feature>
<feature type="region of interest" description="Disordered" evidence="1">
    <location>
        <begin position="208"/>
        <end position="269"/>
    </location>
</feature>
<comment type="caution">
    <text evidence="2">The sequence shown here is derived from an EMBL/GenBank/DDBJ whole genome shotgun (WGS) entry which is preliminary data.</text>
</comment>
<dbReference type="InterPro" id="IPR018608">
    <property type="entry name" value="Gti1/Pac2"/>
</dbReference>
<evidence type="ECO:0000313" key="2">
    <source>
        <dbReference type="EMBL" id="KAJ7082850.1"/>
    </source>
</evidence>